<evidence type="ECO:0000313" key="3">
    <source>
        <dbReference type="Proteomes" id="UP000019277"/>
    </source>
</evidence>
<dbReference type="STRING" id="909613.UO65_4284"/>
<accession>A0A8E3BJ70</accession>
<name>W7IVG4_9PSEU</name>
<keyword evidence="3" id="KW-1185">Reference proteome</keyword>
<protein>
    <recommendedName>
        <fullName evidence="1">Trypsin-co-occurring domain-containing protein</fullName>
    </recommendedName>
</protein>
<evidence type="ECO:0000313" key="2">
    <source>
        <dbReference type="EMBL" id="EWC60396.1"/>
    </source>
</evidence>
<dbReference type="RefSeq" id="WP_035285322.1">
    <property type="nucleotide sequence ID" value="NZ_AYXG01000161.1"/>
</dbReference>
<dbReference type="AlphaFoldDB" id="W7IVG4"/>
<dbReference type="Pfam" id="PF19493">
    <property type="entry name" value="Trypco1"/>
    <property type="match status" value="1"/>
</dbReference>
<feature type="domain" description="Trypsin-co-occurring" evidence="1">
    <location>
        <begin position="11"/>
        <end position="107"/>
    </location>
</feature>
<proteinExistence type="predicted"/>
<dbReference type="eggNOG" id="ENOG5033AR3">
    <property type="taxonomic scope" value="Bacteria"/>
</dbReference>
<dbReference type="NCBIfam" id="NF041216">
    <property type="entry name" value="CU044_2847_fam"/>
    <property type="match status" value="1"/>
</dbReference>
<reference evidence="2 3" key="1">
    <citation type="journal article" date="2014" name="Genome Announc.">
        <title>Draft Genome Sequence of the Antitrypanosomally Active Sponge-Associated Bacterium Actinokineospora sp. Strain EG49.</title>
        <authorList>
            <person name="Harjes J."/>
            <person name="Ryu T."/>
            <person name="Abdelmohsen U.R."/>
            <person name="Moitinho-Silva L."/>
            <person name="Horn H."/>
            <person name="Ravasi T."/>
            <person name="Hentschel U."/>
        </authorList>
    </citation>
    <scope>NUCLEOTIDE SEQUENCE [LARGE SCALE GENOMIC DNA]</scope>
    <source>
        <strain evidence="2 3">EG49</strain>
    </source>
</reference>
<dbReference type="EMBL" id="AYXG01000161">
    <property type="protein sequence ID" value="EWC60396.1"/>
    <property type="molecule type" value="Genomic_DNA"/>
</dbReference>
<dbReference type="Proteomes" id="UP000019277">
    <property type="component" value="Unassembled WGS sequence"/>
</dbReference>
<dbReference type="InterPro" id="IPR045794">
    <property type="entry name" value="Trypco1"/>
</dbReference>
<dbReference type="OrthoDB" id="574243at2"/>
<gene>
    <name evidence="2" type="ORF">UO65_4284</name>
</gene>
<comment type="caution">
    <text evidence="2">The sequence shown here is derived from an EMBL/GenBank/DDBJ whole genome shotgun (WGS) entry which is preliminary data.</text>
</comment>
<dbReference type="PATRIC" id="fig|909613.9.peg.4288"/>
<organism evidence="2 3">
    <name type="scientific">Actinokineospora spheciospongiae</name>
    <dbReference type="NCBI Taxonomy" id="909613"/>
    <lineage>
        <taxon>Bacteria</taxon>
        <taxon>Bacillati</taxon>
        <taxon>Actinomycetota</taxon>
        <taxon>Actinomycetes</taxon>
        <taxon>Pseudonocardiales</taxon>
        <taxon>Pseudonocardiaceae</taxon>
        <taxon>Actinokineospora</taxon>
    </lineage>
</organism>
<accession>W7IVG4</accession>
<evidence type="ECO:0000259" key="1">
    <source>
        <dbReference type="Pfam" id="PF19493"/>
    </source>
</evidence>
<sequence length="120" mass="12829">MTESNPELARFPLAGGGAVLVEVDGRAGVERAGRLPRVLLEAKTGFDGALAEVRDAAVAALAQFTTMTRPPEEIELKFGIKLDAEVGAVIARTGVQGQFEVKLKWRKDPAPLEEESVEEA</sequence>